<sequence>MSTLNPLGALYNAAFPQGGATLTTLQQFFRDTLSVSNCTWNDLVGELKWLKDVDTPRFEQIKNIYGLLPKMMRVLMSMEQWKVKTSFEDNPLVCVPTRDGQHWHKTSQCVWSSPSQISGMTILVNRYPNMKTFFVGFLGVKALTLRMIYDELKRKGSSATATVKEVKEMLWQLNSFLAPEGQTPNLEPLLQQRILPVRYPGGEITLCSNETAFEVVDRKNLGDAFGDKVKLLDFSLSEVRKLEPFLQWAWLESRYLFRTVEEVTSLRSGTRAPISSPGRDIKRKAYALYRIAATFGSPRVRDRDRSLFEKLSAAKVFETDEISSQLQITQDGEIAAIEAGIVSAVKSVLNAKKSALGRVLDNEGIAEVDFLDPDDESEDEEIEVVEEIHVTSALRTDRESTIVKPGIATSRQHDPVTSLASLGSETDGQPSGYDTPASPLPSDTTSQANRRISKGEFPFLQVPDPHNLPQASTRTTSSLAMSPTPSVSQGPASQLQPIPRPHLSQTRPEAAPDADADTDTVYIHLLDNVIRVARRTAFPSHGSFDMHGMLHALPPSGEEEDVLPGDSLRVRSSSQLERDKKIGAAGELFVFELLCRLNPFLPSFSRANWQSTIRRYVAIHPEYHDLEPWIGRETADITYEDCHGVLTDALIDKGYLTPATWRERRPKYFIEVKSATRP</sequence>
<dbReference type="RefSeq" id="XP_060278221.1">
    <property type="nucleotide sequence ID" value="XM_060430760.1"/>
</dbReference>
<feature type="compositionally biased region" description="Polar residues" evidence="1">
    <location>
        <begin position="441"/>
        <end position="450"/>
    </location>
</feature>
<feature type="region of interest" description="Disordered" evidence="1">
    <location>
        <begin position="401"/>
        <end position="516"/>
    </location>
</feature>
<gene>
    <name evidence="2" type="ORF">QBC33DRAFT_574529</name>
</gene>
<reference evidence="2" key="1">
    <citation type="submission" date="2023-06" db="EMBL/GenBank/DDBJ databases">
        <title>Genome-scale phylogeny and comparative genomics of the fungal order Sordariales.</title>
        <authorList>
            <consortium name="Lawrence Berkeley National Laboratory"/>
            <person name="Hensen N."/>
            <person name="Bonometti L."/>
            <person name="Westerberg I."/>
            <person name="Brannstrom I.O."/>
            <person name="Guillou S."/>
            <person name="Cros-Aarteil S."/>
            <person name="Calhoun S."/>
            <person name="Haridas S."/>
            <person name="Kuo A."/>
            <person name="Mondo S."/>
            <person name="Pangilinan J."/>
            <person name="Riley R."/>
            <person name="Labutti K."/>
            <person name="Andreopoulos B."/>
            <person name="Lipzen A."/>
            <person name="Chen C."/>
            <person name="Yanf M."/>
            <person name="Daum C."/>
            <person name="Ng V."/>
            <person name="Clum A."/>
            <person name="Steindorff A."/>
            <person name="Ohm R."/>
            <person name="Martin F."/>
            <person name="Silar P."/>
            <person name="Natvig D."/>
            <person name="Lalanne C."/>
            <person name="Gautier V."/>
            <person name="Ament-Velasquez S.L."/>
            <person name="Kruys A."/>
            <person name="Hutchinson M.I."/>
            <person name="Powell A.J."/>
            <person name="Barry K."/>
            <person name="Miller A.N."/>
            <person name="Grigoriev I.V."/>
            <person name="Debuchy R."/>
            <person name="Gladieux P."/>
            <person name="Thoren M.H."/>
            <person name="Johannesson H."/>
        </authorList>
    </citation>
    <scope>NUCLEOTIDE SEQUENCE</scope>
    <source>
        <strain evidence="2">8032-3</strain>
    </source>
</reference>
<organism evidence="2 3">
    <name type="scientific">Phialemonium atrogriseum</name>
    <dbReference type="NCBI Taxonomy" id="1093897"/>
    <lineage>
        <taxon>Eukaryota</taxon>
        <taxon>Fungi</taxon>
        <taxon>Dikarya</taxon>
        <taxon>Ascomycota</taxon>
        <taxon>Pezizomycotina</taxon>
        <taxon>Sordariomycetes</taxon>
        <taxon>Sordariomycetidae</taxon>
        <taxon>Cephalothecales</taxon>
        <taxon>Cephalothecaceae</taxon>
        <taxon>Phialemonium</taxon>
    </lineage>
</organism>
<evidence type="ECO:0000313" key="2">
    <source>
        <dbReference type="EMBL" id="KAK1762008.1"/>
    </source>
</evidence>
<evidence type="ECO:0000256" key="1">
    <source>
        <dbReference type="SAM" id="MobiDB-lite"/>
    </source>
</evidence>
<name>A0AAJ0BPC7_9PEZI</name>
<feature type="compositionally biased region" description="Polar residues" evidence="1">
    <location>
        <begin position="469"/>
        <end position="496"/>
    </location>
</feature>
<dbReference type="Proteomes" id="UP001244011">
    <property type="component" value="Unassembled WGS sequence"/>
</dbReference>
<keyword evidence="3" id="KW-1185">Reference proteome</keyword>
<feature type="compositionally biased region" description="Polar residues" evidence="1">
    <location>
        <begin position="418"/>
        <end position="429"/>
    </location>
</feature>
<proteinExistence type="predicted"/>
<accession>A0AAJ0BPC7</accession>
<dbReference type="EMBL" id="MU839044">
    <property type="protein sequence ID" value="KAK1762008.1"/>
    <property type="molecule type" value="Genomic_DNA"/>
</dbReference>
<evidence type="ECO:0000313" key="3">
    <source>
        <dbReference type="Proteomes" id="UP001244011"/>
    </source>
</evidence>
<comment type="caution">
    <text evidence="2">The sequence shown here is derived from an EMBL/GenBank/DDBJ whole genome shotgun (WGS) entry which is preliminary data.</text>
</comment>
<dbReference type="GeneID" id="85313947"/>
<protein>
    <submittedName>
        <fullName evidence="2">Uncharacterized protein</fullName>
    </submittedName>
</protein>
<dbReference type="AlphaFoldDB" id="A0AAJ0BPC7"/>